<gene>
    <name evidence="2" type="ORF">GGG87_06840</name>
</gene>
<feature type="domain" description="Transposase IS66 C-terminal" evidence="1">
    <location>
        <begin position="2"/>
        <end position="43"/>
    </location>
</feature>
<evidence type="ECO:0000313" key="2">
    <source>
        <dbReference type="EMBL" id="MTB64707.1"/>
    </source>
</evidence>
<dbReference type="Proteomes" id="UP000435060">
    <property type="component" value="Unassembled WGS sequence"/>
</dbReference>
<dbReference type="InterPro" id="IPR039552">
    <property type="entry name" value="IS66_C"/>
</dbReference>
<comment type="caution">
    <text evidence="2">The sequence shown here is derived from an EMBL/GenBank/DDBJ whole genome shotgun (WGS) entry which is preliminary data.</text>
</comment>
<dbReference type="Pfam" id="PF13817">
    <property type="entry name" value="DDE_Tnp_IS66_C"/>
    <property type="match status" value="1"/>
</dbReference>
<sequence length="52" mass="6109">MSLLETAKRHDLNTEKYMTYLLEHLPSEESLVNKNVLEAYLPWAESIQNNCK</sequence>
<keyword evidence="3" id="KW-1185">Reference proteome</keyword>
<evidence type="ECO:0000313" key="3">
    <source>
        <dbReference type="Proteomes" id="UP000435060"/>
    </source>
</evidence>
<evidence type="ECO:0000259" key="1">
    <source>
        <dbReference type="Pfam" id="PF13817"/>
    </source>
</evidence>
<organism evidence="2 3">
    <name type="scientific">Streptococcus zhangguiae</name>
    <dbReference type="NCBI Taxonomy" id="2664091"/>
    <lineage>
        <taxon>Bacteria</taxon>
        <taxon>Bacillati</taxon>
        <taxon>Bacillota</taxon>
        <taxon>Bacilli</taxon>
        <taxon>Lactobacillales</taxon>
        <taxon>Streptococcaceae</taxon>
        <taxon>Streptococcus</taxon>
    </lineage>
</organism>
<proteinExistence type="predicted"/>
<name>A0ABW9R7H3_9STRE</name>
<protein>
    <recommendedName>
        <fullName evidence="1">Transposase IS66 C-terminal domain-containing protein</fullName>
    </recommendedName>
</protein>
<dbReference type="EMBL" id="WLCG01000008">
    <property type="protein sequence ID" value="MTB64707.1"/>
    <property type="molecule type" value="Genomic_DNA"/>
</dbReference>
<reference evidence="2 3" key="1">
    <citation type="submission" date="2019-11" db="EMBL/GenBank/DDBJ databases">
        <title>Streptococcis sp. isolated from the respiratory tract of Marmot.</title>
        <authorList>
            <person name="Zhang G."/>
        </authorList>
    </citation>
    <scope>NUCLEOTIDE SEQUENCE [LARGE SCALE GENOMIC DNA]</scope>
    <source>
        <strain evidence="3">zg-86</strain>
    </source>
</reference>
<accession>A0ABW9R7H3</accession>